<keyword evidence="6" id="KW-0418">Kinase</keyword>
<dbReference type="FunFam" id="3.60.40.10:FF:000005">
    <property type="entry name" value="Serine/threonine protein phosphatase"/>
    <property type="match status" value="1"/>
</dbReference>
<keyword evidence="2" id="KW-0597">Phosphoprotein</keyword>
<dbReference type="EMBL" id="CP108195">
    <property type="protein sequence ID" value="WTS17323.1"/>
    <property type="molecule type" value="Genomic_DNA"/>
</dbReference>
<dbReference type="SMART" id="SM00331">
    <property type="entry name" value="PP2C_SIG"/>
    <property type="match status" value="1"/>
</dbReference>
<dbReference type="Pfam" id="PF08448">
    <property type="entry name" value="PAS_4"/>
    <property type="match status" value="1"/>
</dbReference>
<evidence type="ECO:0000256" key="9">
    <source>
        <dbReference type="ARBA" id="ARBA00022842"/>
    </source>
</evidence>
<dbReference type="PANTHER" id="PTHR43156">
    <property type="entry name" value="STAGE II SPORULATION PROTEIN E-RELATED"/>
    <property type="match status" value="1"/>
</dbReference>
<dbReference type="Gene3D" id="3.30.450.40">
    <property type="match status" value="1"/>
</dbReference>
<dbReference type="InterPro" id="IPR000014">
    <property type="entry name" value="PAS"/>
</dbReference>
<keyword evidence="7" id="KW-0378">Hydrolase</keyword>
<dbReference type="Pfam" id="PF07228">
    <property type="entry name" value="SpoIIE"/>
    <property type="match status" value="1"/>
</dbReference>
<dbReference type="GO" id="GO:0005524">
    <property type="term" value="F:ATP binding"/>
    <property type="evidence" value="ECO:0007669"/>
    <property type="project" value="UniProtKB-KW"/>
</dbReference>
<dbReference type="SMART" id="SM00091">
    <property type="entry name" value="PAS"/>
    <property type="match status" value="2"/>
</dbReference>
<name>A0AAU1UHC1_9ACTN</name>
<dbReference type="InterPro" id="IPR003018">
    <property type="entry name" value="GAF"/>
</dbReference>
<keyword evidence="9" id="KW-0460">Magnesium</keyword>
<evidence type="ECO:0000259" key="16">
    <source>
        <dbReference type="PROSITE" id="PS50112"/>
    </source>
</evidence>
<sequence length="694" mass="73865">MDAIGSSRTGLTAGTVSEPGGLLDALAVAAVMVDAEGRISLWSPQAEELFGFTAEEALGRGAAQLLVAPENVDLVLGLFAEVMESGRSWAGVFPVRHKDGSTRLVEFRNMRLHDELGDVYALGIASDRALLRRVERDLALSVQLVAQSPIGLAVLDTNLRYVMVNPALERINALPAEQHIGRGVGEALPFLDTEAITSTMRQVLATGTPVLNEFTVGRPGGAADVEHAWSVSYYRLDDPAGRVLGLAISVVDVSEQHRASKEAARARRRLALIADASTTVGTTLDVEQTAHELASVVVSELADVAAVDILDAVLQGRRQNTPADGEPALFRALAVTAAYSTNALHAADTPGQIASYAADRYITQCVTSGRPVLVEHVSEADLERIAPDPESARVLSRAGLHSYLAVPLIARGEVLGALDLGRARNELPFDEDDVVLAGELAARAAVAIDNARSYQSERRTALTLQRHLLPPRPPRRPGLEIAYRYQPAQSASEIGGDWFDTIPVAGDKTALVIGDVMGSGINAAATMGQLRTATRTLADLDLAPAEVLRHLDHTAAELDPAFATCIYAVYDPHRGECRIAVAGHLPPILVRPGGRPELLDLPSGTPLGVGDIAFQETTVKIECGDQLVLYTDGLIETRSDAIDARINTLLALLSDPQGSLDEVCDHLLVALRDQDDHDDVALLIARARPLGTTA</sequence>
<evidence type="ECO:0000256" key="13">
    <source>
        <dbReference type="ARBA" id="ARBA00056274"/>
    </source>
</evidence>
<dbReference type="SUPFAM" id="SSF55781">
    <property type="entry name" value="GAF domain-like"/>
    <property type="match status" value="1"/>
</dbReference>
<gene>
    <name evidence="17" type="ORF">OHU69_43565</name>
</gene>
<evidence type="ECO:0000256" key="14">
    <source>
        <dbReference type="ARBA" id="ARBA00075117"/>
    </source>
</evidence>
<dbReference type="SUPFAM" id="SSF55785">
    <property type="entry name" value="PYP-like sensor domain (PAS domain)"/>
    <property type="match status" value="2"/>
</dbReference>
<dbReference type="Pfam" id="PF01590">
    <property type="entry name" value="GAF"/>
    <property type="match status" value="1"/>
</dbReference>
<keyword evidence="10" id="KW-0904">Protein phosphatase</keyword>
<dbReference type="GO" id="GO:0004722">
    <property type="term" value="F:protein serine/threonine phosphatase activity"/>
    <property type="evidence" value="ECO:0007669"/>
    <property type="project" value="UniProtKB-EC"/>
</dbReference>
<evidence type="ECO:0000256" key="2">
    <source>
        <dbReference type="ARBA" id="ARBA00022553"/>
    </source>
</evidence>
<keyword evidence="5" id="KW-0547">Nucleotide-binding</keyword>
<evidence type="ECO:0000256" key="5">
    <source>
        <dbReference type="ARBA" id="ARBA00022741"/>
    </source>
</evidence>
<evidence type="ECO:0000256" key="12">
    <source>
        <dbReference type="ARBA" id="ARBA00047761"/>
    </source>
</evidence>
<dbReference type="InterPro" id="IPR001932">
    <property type="entry name" value="PPM-type_phosphatase-like_dom"/>
</dbReference>
<dbReference type="Gene3D" id="3.60.40.10">
    <property type="entry name" value="PPM-type phosphatase domain"/>
    <property type="match status" value="1"/>
</dbReference>
<keyword evidence="3" id="KW-0808">Transferase</keyword>
<organism evidence="17">
    <name type="scientific">Streptomyces sp. NBC_00119</name>
    <dbReference type="NCBI Taxonomy" id="2975659"/>
    <lineage>
        <taxon>Bacteria</taxon>
        <taxon>Bacillati</taxon>
        <taxon>Actinomycetota</taxon>
        <taxon>Actinomycetes</taxon>
        <taxon>Kitasatosporales</taxon>
        <taxon>Streptomycetaceae</taxon>
        <taxon>Streptomyces</taxon>
    </lineage>
</organism>
<dbReference type="EC" id="3.1.3.16" evidence="1"/>
<comment type="catalytic activity">
    <reaction evidence="12">
        <text>O-phospho-L-seryl-[protein] + H2O = L-seryl-[protein] + phosphate</text>
        <dbReference type="Rhea" id="RHEA:20629"/>
        <dbReference type="Rhea" id="RHEA-COMP:9863"/>
        <dbReference type="Rhea" id="RHEA-COMP:11604"/>
        <dbReference type="ChEBI" id="CHEBI:15377"/>
        <dbReference type="ChEBI" id="CHEBI:29999"/>
        <dbReference type="ChEBI" id="CHEBI:43474"/>
        <dbReference type="ChEBI" id="CHEBI:83421"/>
        <dbReference type="EC" id="3.1.3.16"/>
    </reaction>
</comment>
<keyword evidence="11" id="KW-0464">Manganese</keyword>
<dbReference type="PROSITE" id="PS50112">
    <property type="entry name" value="PAS"/>
    <property type="match status" value="1"/>
</dbReference>
<evidence type="ECO:0000313" key="17">
    <source>
        <dbReference type="EMBL" id="WTS17323.1"/>
    </source>
</evidence>
<evidence type="ECO:0000256" key="7">
    <source>
        <dbReference type="ARBA" id="ARBA00022801"/>
    </source>
</evidence>
<proteinExistence type="predicted"/>
<accession>A0AAU1UHC1</accession>
<dbReference type="InterPro" id="IPR035965">
    <property type="entry name" value="PAS-like_dom_sf"/>
</dbReference>
<keyword evidence="4" id="KW-0479">Metal-binding</keyword>
<dbReference type="InterPro" id="IPR029016">
    <property type="entry name" value="GAF-like_dom_sf"/>
</dbReference>
<dbReference type="NCBIfam" id="TIGR00229">
    <property type="entry name" value="sensory_box"/>
    <property type="match status" value="2"/>
</dbReference>
<dbReference type="CDD" id="cd00130">
    <property type="entry name" value="PAS"/>
    <property type="match status" value="2"/>
</dbReference>
<evidence type="ECO:0000256" key="15">
    <source>
        <dbReference type="ARBA" id="ARBA00081350"/>
    </source>
</evidence>
<dbReference type="FunFam" id="3.30.450.40:FF:000035">
    <property type="entry name" value="PAS sensor protein"/>
    <property type="match status" value="1"/>
</dbReference>
<reference evidence="17" key="1">
    <citation type="submission" date="2022-10" db="EMBL/GenBank/DDBJ databases">
        <title>The complete genomes of actinobacterial strains from the NBC collection.</title>
        <authorList>
            <person name="Joergensen T.S."/>
            <person name="Alvarez Arevalo M."/>
            <person name="Sterndorff E.B."/>
            <person name="Faurdal D."/>
            <person name="Vuksanovic O."/>
            <person name="Mourched A.-S."/>
            <person name="Charusanti P."/>
            <person name="Shaw S."/>
            <person name="Blin K."/>
            <person name="Weber T."/>
        </authorList>
    </citation>
    <scope>NUCLEOTIDE SEQUENCE</scope>
    <source>
        <strain evidence="17">NBC_00119</strain>
    </source>
</reference>
<evidence type="ECO:0000256" key="1">
    <source>
        <dbReference type="ARBA" id="ARBA00013081"/>
    </source>
</evidence>
<dbReference type="Gene3D" id="3.30.450.20">
    <property type="entry name" value="PAS domain"/>
    <property type="match status" value="2"/>
</dbReference>
<dbReference type="SMART" id="SM00065">
    <property type="entry name" value="GAF"/>
    <property type="match status" value="1"/>
</dbReference>
<evidence type="ECO:0000256" key="11">
    <source>
        <dbReference type="ARBA" id="ARBA00023211"/>
    </source>
</evidence>
<protein>
    <recommendedName>
        <fullName evidence="1">protein-serine/threonine phosphatase</fullName>
        <ecNumber evidence="1">3.1.3.16</ecNumber>
    </recommendedName>
    <alternativeName>
        <fullName evidence="15">Protein-serine/threonine phosphatase</fullName>
    </alternativeName>
    <alternativeName>
        <fullName evidence="14">Serine/threonine-protein kinase</fullName>
    </alternativeName>
</protein>
<dbReference type="GO" id="GO:0006355">
    <property type="term" value="P:regulation of DNA-templated transcription"/>
    <property type="evidence" value="ECO:0007669"/>
    <property type="project" value="InterPro"/>
</dbReference>
<dbReference type="InterPro" id="IPR036457">
    <property type="entry name" value="PPM-type-like_dom_sf"/>
</dbReference>
<evidence type="ECO:0000256" key="4">
    <source>
        <dbReference type="ARBA" id="ARBA00022723"/>
    </source>
</evidence>
<dbReference type="AlphaFoldDB" id="A0AAU1UHC1"/>
<dbReference type="InterPro" id="IPR013767">
    <property type="entry name" value="PAS_fold"/>
</dbReference>
<keyword evidence="8" id="KW-0067">ATP-binding</keyword>
<dbReference type="GO" id="GO:0046872">
    <property type="term" value="F:metal ion binding"/>
    <property type="evidence" value="ECO:0007669"/>
    <property type="project" value="UniProtKB-KW"/>
</dbReference>
<comment type="function">
    <text evidence="13">Primarily acts as an independent SigF regulator that is sensitive to the osmosensory signal, mediating the cross talk of PknD with the SigF regulon. Possesses both phosphatase and kinase activities. The kinase domain functions as a classic anti-sigma factor-like kinase to phosphorylate the anti-anti-sigma factor domain at the canonical regulatory site, and the phosphatase domain antagonizes this activity.</text>
</comment>
<dbReference type="InterPro" id="IPR052016">
    <property type="entry name" value="Bact_Sigma-Reg"/>
</dbReference>
<evidence type="ECO:0000256" key="8">
    <source>
        <dbReference type="ARBA" id="ARBA00022840"/>
    </source>
</evidence>
<dbReference type="SUPFAM" id="SSF81606">
    <property type="entry name" value="PP2C-like"/>
    <property type="match status" value="1"/>
</dbReference>
<evidence type="ECO:0000256" key="10">
    <source>
        <dbReference type="ARBA" id="ARBA00022912"/>
    </source>
</evidence>
<feature type="domain" description="PAS" evidence="16">
    <location>
        <begin position="22"/>
        <end position="86"/>
    </location>
</feature>
<evidence type="ECO:0000256" key="6">
    <source>
        <dbReference type="ARBA" id="ARBA00022777"/>
    </source>
</evidence>
<evidence type="ECO:0000256" key="3">
    <source>
        <dbReference type="ARBA" id="ARBA00022679"/>
    </source>
</evidence>
<dbReference type="GO" id="GO:0016301">
    <property type="term" value="F:kinase activity"/>
    <property type="evidence" value="ECO:0007669"/>
    <property type="project" value="UniProtKB-KW"/>
</dbReference>
<dbReference type="Pfam" id="PF00989">
    <property type="entry name" value="PAS"/>
    <property type="match status" value="1"/>
</dbReference>
<dbReference type="PANTHER" id="PTHR43156:SF2">
    <property type="entry name" value="STAGE II SPORULATION PROTEIN E"/>
    <property type="match status" value="1"/>
</dbReference>
<dbReference type="InterPro" id="IPR013656">
    <property type="entry name" value="PAS_4"/>
</dbReference>